<evidence type="ECO:0000256" key="1">
    <source>
        <dbReference type="ARBA" id="ARBA00001947"/>
    </source>
</evidence>
<comment type="cofactor">
    <cofactor evidence="1">
        <name>Zn(2+)</name>
        <dbReference type="ChEBI" id="CHEBI:29105"/>
    </cofactor>
</comment>
<dbReference type="InterPro" id="IPR001915">
    <property type="entry name" value="Peptidase_M48"/>
</dbReference>
<gene>
    <name evidence="10" type="ORF">GTOL_13145</name>
</gene>
<evidence type="ECO:0000256" key="6">
    <source>
        <dbReference type="ARBA" id="ARBA00023049"/>
    </source>
</evidence>
<comment type="caution">
    <text evidence="10">The sequence shown here is derived from an EMBL/GenBank/DDBJ whole genome shotgun (WGS) entry which is preliminary data.</text>
</comment>
<dbReference type="GO" id="GO:0046872">
    <property type="term" value="F:metal ion binding"/>
    <property type="evidence" value="ECO:0007669"/>
    <property type="project" value="UniProtKB-KW"/>
</dbReference>
<evidence type="ECO:0000259" key="9">
    <source>
        <dbReference type="Pfam" id="PF01435"/>
    </source>
</evidence>
<evidence type="ECO:0000313" key="11">
    <source>
        <dbReference type="Proteomes" id="UP000742786"/>
    </source>
</evidence>
<feature type="chain" id="PRO_5038082337" evidence="8">
    <location>
        <begin position="22"/>
        <end position="495"/>
    </location>
</feature>
<dbReference type="Proteomes" id="UP000742786">
    <property type="component" value="Unassembled WGS sequence"/>
</dbReference>
<dbReference type="InterPro" id="IPR011990">
    <property type="entry name" value="TPR-like_helical_dom_sf"/>
</dbReference>
<dbReference type="GO" id="GO:0016020">
    <property type="term" value="C:membrane"/>
    <property type="evidence" value="ECO:0007669"/>
    <property type="project" value="TreeGrafter"/>
</dbReference>
<dbReference type="GO" id="GO:0051603">
    <property type="term" value="P:proteolysis involved in protein catabolic process"/>
    <property type="evidence" value="ECO:0007669"/>
    <property type="project" value="TreeGrafter"/>
</dbReference>
<protein>
    <submittedName>
        <fullName evidence="10">Beta-barrel assembly-enhancing protease</fullName>
        <ecNumber evidence="10">3.4.-.-</ecNumber>
    </submittedName>
</protein>
<dbReference type="EMBL" id="CAJQUM010000001">
    <property type="protein sequence ID" value="CAG4885262.1"/>
    <property type="molecule type" value="Genomic_DNA"/>
</dbReference>
<organism evidence="10 11">
    <name type="scientific">Georgfuchsia toluolica</name>
    <dbReference type="NCBI Taxonomy" id="424218"/>
    <lineage>
        <taxon>Bacteria</taxon>
        <taxon>Pseudomonadati</taxon>
        <taxon>Pseudomonadota</taxon>
        <taxon>Betaproteobacteria</taxon>
        <taxon>Nitrosomonadales</taxon>
        <taxon>Sterolibacteriaceae</taxon>
        <taxon>Georgfuchsia</taxon>
    </lineage>
</organism>
<dbReference type="AlphaFoldDB" id="A0A916J7B0"/>
<keyword evidence="6" id="KW-0482">Metalloprotease</keyword>
<evidence type="ECO:0000256" key="5">
    <source>
        <dbReference type="ARBA" id="ARBA00022833"/>
    </source>
</evidence>
<dbReference type="PANTHER" id="PTHR22726:SF1">
    <property type="entry name" value="METALLOENDOPEPTIDASE OMA1, MITOCHONDRIAL"/>
    <property type="match status" value="1"/>
</dbReference>
<keyword evidence="3" id="KW-0479">Metal-binding</keyword>
<name>A0A916J7B0_9PROT</name>
<dbReference type="GO" id="GO:0004222">
    <property type="term" value="F:metalloendopeptidase activity"/>
    <property type="evidence" value="ECO:0007669"/>
    <property type="project" value="InterPro"/>
</dbReference>
<evidence type="ECO:0000256" key="3">
    <source>
        <dbReference type="ARBA" id="ARBA00022723"/>
    </source>
</evidence>
<feature type="domain" description="Peptidase M48" evidence="9">
    <location>
        <begin position="65"/>
        <end position="251"/>
    </location>
</feature>
<dbReference type="Gene3D" id="1.25.40.10">
    <property type="entry name" value="Tetratricopeptide repeat domain"/>
    <property type="match status" value="1"/>
</dbReference>
<keyword evidence="5" id="KW-0862">Zinc</keyword>
<keyword evidence="11" id="KW-1185">Reference proteome</keyword>
<evidence type="ECO:0000256" key="2">
    <source>
        <dbReference type="ARBA" id="ARBA00022670"/>
    </source>
</evidence>
<dbReference type="InterPro" id="IPR051156">
    <property type="entry name" value="Mito/Outer_Membr_Metalloprot"/>
</dbReference>
<dbReference type="Gene3D" id="3.30.2010.10">
    <property type="entry name" value="Metalloproteases ('zincins'), catalytic domain"/>
    <property type="match status" value="1"/>
</dbReference>
<proteinExistence type="predicted"/>
<keyword evidence="8" id="KW-0732">Signal</keyword>
<dbReference type="Pfam" id="PF14559">
    <property type="entry name" value="TPR_19"/>
    <property type="match status" value="1"/>
</dbReference>
<evidence type="ECO:0000256" key="8">
    <source>
        <dbReference type="SAM" id="SignalP"/>
    </source>
</evidence>
<keyword evidence="4 10" id="KW-0378">Hydrolase</keyword>
<dbReference type="Pfam" id="PF01435">
    <property type="entry name" value="Peptidase_M48"/>
    <property type="match status" value="1"/>
</dbReference>
<accession>A0A916J7B0</accession>
<feature type="region of interest" description="Disordered" evidence="7">
    <location>
        <begin position="474"/>
        <end position="495"/>
    </location>
</feature>
<evidence type="ECO:0000313" key="10">
    <source>
        <dbReference type="EMBL" id="CAG4885262.1"/>
    </source>
</evidence>
<evidence type="ECO:0000256" key="4">
    <source>
        <dbReference type="ARBA" id="ARBA00022801"/>
    </source>
</evidence>
<dbReference type="EC" id="3.4.-.-" evidence="10"/>
<evidence type="ECO:0000256" key="7">
    <source>
        <dbReference type="SAM" id="MobiDB-lite"/>
    </source>
</evidence>
<feature type="signal peptide" evidence="8">
    <location>
        <begin position="1"/>
        <end position="21"/>
    </location>
</feature>
<keyword evidence="2 10" id="KW-0645">Protease</keyword>
<dbReference type="PANTHER" id="PTHR22726">
    <property type="entry name" value="METALLOENDOPEPTIDASE OMA1"/>
    <property type="match status" value="1"/>
</dbReference>
<sequence>MRKTLLYLLVLALVLPPPIFADGLPDLGESSQVELSPFAERSIGEAVMNDIRLHEPTYLDDPEIAAYLNELGHRLTAQTEDAHQEFEFFVLHDATVNAFAMPGGYIGVHSGLILLTQSESELASVLAHEISHITQHHLARQLRPQAQSQMLAMLSMAAALIAARSRPDLAQGALMAGQGAAIQTQLSYSRDFEREADRIGIRLLERAGFDIYAMETFFGRMEKNTRLYEANAQSYLMTHPLTSDRMADMANRIQAHPYHQVVDSPAYWLVRAKLTAMEGTPQEAITIFRTQINDRKFNSESAAHYGLALALSRNKNYKGAEDELLAARRNKMSSPMFETLAADLKLKQNDPAAALAILQAAQAKYPQSRAVVYQLLDTQIRNGRLPQALQLSSRELQSYTADPKLYEFQARTYAGMGKVMLEHRAQAEAYALYGQNVAAIEQLLLAQKAPDGDFYERSQVDARLRALRAIEAAKPRAEQGREQRHNWKGEHHDGF</sequence>
<reference evidence="10" key="1">
    <citation type="submission" date="2021-04" db="EMBL/GenBank/DDBJ databases">
        <authorList>
            <person name="Hornung B."/>
        </authorList>
    </citation>
    <scope>NUCLEOTIDE SEQUENCE</scope>
    <source>
        <strain evidence="10">G5G6</strain>
    </source>
</reference>
<dbReference type="SUPFAM" id="SSF48452">
    <property type="entry name" value="TPR-like"/>
    <property type="match status" value="1"/>
</dbReference>